<dbReference type="RefSeq" id="WP_139257004.1">
    <property type="nucleotide sequence ID" value="NZ_FRBY01000003.1"/>
</dbReference>
<sequence>MEKILPTINIEGTEFIIDVAKEELAEKANPQNIMAIKNMFYLGHCYQFHYDASAKNFARLDSASRFKEIEAVKKITIPNLTVLDPSRMAERYHTTVKNIEGKSDFDLTIPAGSCLDLRWNQKLLPILKIAGHSFFVDIPANKLRPKDDFASKGISLDQITNYYDRIAHAYIIPYNPKTREFQEIDHLSITQLPTEIIVVKFPHLQELDRVGWNIKYGFAPFYCIKEKEFQMHFKAQTLSWEETSIPSSIRLNLEQKRQHEKNTSAIELADLPLKAKNGRKF</sequence>
<dbReference type="STRING" id="29534.SAMN05444366_2192"/>
<dbReference type="AlphaFoldDB" id="A0A1M7FMY1"/>
<dbReference type="EMBL" id="FRBY01000003">
    <property type="protein sequence ID" value="SHM05431.1"/>
    <property type="molecule type" value="Genomic_DNA"/>
</dbReference>
<name>A0A1M7FMY1_9FLAO</name>
<protein>
    <submittedName>
        <fullName evidence="1">Uncharacterized protein</fullName>
    </submittedName>
</protein>
<gene>
    <name evidence="1" type="ORF">SAMN05444366_2192</name>
</gene>
<dbReference type="OrthoDB" id="771660at2"/>
<organism evidence="1 2">
    <name type="scientific">Flavobacterium saccharophilum</name>
    <dbReference type="NCBI Taxonomy" id="29534"/>
    <lineage>
        <taxon>Bacteria</taxon>
        <taxon>Pseudomonadati</taxon>
        <taxon>Bacteroidota</taxon>
        <taxon>Flavobacteriia</taxon>
        <taxon>Flavobacteriales</taxon>
        <taxon>Flavobacteriaceae</taxon>
        <taxon>Flavobacterium</taxon>
    </lineage>
</organism>
<evidence type="ECO:0000313" key="1">
    <source>
        <dbReference type="EMBL" id="SHM05431.1"/>
    </source>
</evidence>
<reference evidence="2" key="1">
    <citation type="submission" date="2016-11" db="EMBL/GenBank/DDBJ databases">
        <authorList>
            <person name="Varghese N."/>
            <person name="Submissions S."/>
        </authorList>
    </citation>
    <scope>NUCLEOTIDE SEQUENCE [LARGE SCALE GENOMIC DNA]</scope>
    <source>
        <strain evidence="2">DSM 1811</strain>
    </source>
</reference>
<accession>A0A1M7FMY1</accession>
<dbReference type="Proteomes" id="UP000184121">
    <property type="component" value="Unassembled WGS sequence"/>
</dbReference>
<keyword evidence="2" id="KW-1185">Reference proteome</keyword>
<proteinExistence type="predicted"/>
<evidence type="ECO:0000313" key="2">
    <source>
        <dbReference type="Proteomes" id="UP000184121"/>
    </source>
</evidence>